<feature type="region of interest" description="Disordered" evidence="9">
    <location>
        <begin position="540"/>
        <end position="577"/>
    </location>
</feature>
<dbReference type="PROSITE" id="PS50089">
    <property type="entry name" value="ZF_RING_2"/>
    <property type="match status" value="1"/>
</dbReference>
<feature type="region of interest" description="Disordered" evidence="9">
    <location>
        <begin position="595"/>
        <end position="616"/>
    </location>
</feature>
<feature type="domain" description="RING-type" evidence="10">
    <location>
        <begin position="716"/>
        <end position="758"/>
    </location>
</feature>
<feature type="region of interest" description="Disordered" evidence="9">
    <location>
        <begin position="424"/>
        <end position="488"/>
    </location>
</feature>
<keyword evidence="3" id="KW-0808">Transferase</keyword>
<dbReference type="InterPro" id="IPR001841">
    <property type="entry name" value="Znf_RING"/>
</dbReference>
<dbReference type="Pfam" id="PF13639">
    <property type="entry name" value="zf-RING_2"/>
    <property type="match status" value="1"/>
</dbReference>
<evidence type="ECO:0000256" key="2">
    <source>
        <dbReference type="ARBA" id="ARBA00012483"/>
    </source>
</evidence>
<dbReference type="SMART" id="SM00184">
    <property type="entry name" value="RING"/>
    <property type="match status" value="1"/>
</dbReference>
<evidence type="ECO:0000259" key="10">
    <source>
        <dbReference type="PROSITE" id="PS50089"/>
    </source>
</evidence>
<dbReference type="InterPro" id="IPR013083">
    <property type="entry name" value="Znf_RING/FYVE/PHD"/>
</dbReference>
<evidence type="ECO:0000256" key="9">
    <source>
        <dbReference type="SAM" id="MobiDB-lite"/>
    </source>
</evidence>
<evidence type="ECO:0000256" key="4">
    <source>
        <dbReference type="ARBA" id="ARBA00022723"/>
    </source>
</evidence>
<comment type="catalytic activity">
    <reaction evidence="1">
        <text>S-ubiquitinyl-[E2 ubiquitin-conjugating enzyme]-L-cysteine + [acceptor protein]-L-lysine = [E2 ubiquitin-conjugating enzyme]-L-cysteine + N(6)-ubiquitinyl-[acceptor protein]-L-lysine.</text>
        <dbReference type="EC" id="2.3.2.27"/>
    </reaction>
</comment>
<evidence type="ECO:0000256" key="1">
    <source>
        <dbReference type="ARBA" id="ARBA00000900"/>
    </source>
</evidence>
<reference evidence="11" key="1">
    <citation type="submission" date="2020-03" db="EMBL/GenBank/DDBJ databases">
        <title>A high-quality chromosome-level genome assembly of a woody plant with both climbing and erect habits, Rhamnella rubrinervis.</title>
        <authorList>
            <person name="Lu Z."/>
            <person name="Yang Y."/>
            <person name="Zhu X."/>
            <person name="Sun Y."/>
        </authorList>
    </citation>
    <scope>NUCLEOTIDE SEQUENCE</scope>
    <source>
        <strain evidence="11">BYM</strain>
        <tissue evidence="11">Leaf</tissue>
    </source>
</reference>
<feature type="compositionally biased region" description="Low complexity" evidence="9">
    <location>
        <begin position="382"/>
        <end position="395"/>
    </location>
</feature>
<keyword evidence="4" id="KW-0479">Metal-binding</keyword>
<dbReference type="GO" id="GO:0008270">
    <property type="term" value="F:zinc ion binding"/>
    <property type="evidence" value="ECO:0007669"/>
    <property type="project" value="UniProtKB-KW"/>
</dbReference>
<sequence>MVDGTKDPTSNLLNCLDLVELCNELENSDGLPISVCLGDFGDGVCSNGLHHFWMWFMEIIVWWILDVCRGCQDGKLSLLLTLLIALQNGRGVGGGFVSIEKLDAVLVGCNLSNVHYIWLLNFNTFQNVSDLTLIKSSNLALFKRTMELYVSSTDVPLSVSIPMDGFECVIGNKNDALLIFIERGYLSEMSTSKCHGIWLTCQCEETVGYKWVVGNLITVYVKGDIEMGHRHPFSTSQMFESEPDQNWNHMHTEQPYEYMARAAGDNGSFFHPVENMFVDGMHFNPHWNPVPRSTGYSSSSHSVGLPHYPTDASGPSHDPYQHPLSAGTFTTVAENYAHHASSSNYDRHAFHGVDGGFVDLTMGNGRGLHKRKSPGIPSSCERGSTSRYYSAGSSSDIPIPSELRHEKVGLDVQHMPRDRITMAPSYRGNGLSIRGEGSMRNVRSRSAHDLESNLSRAHLSSNPSHNSYSTGHPIDHSSAMDLSGQTSGGLTRDWNHISASSSHGRILASDTNGFSHEPTHFLLGSSVSNEEYHHDFIPSRSTAVPQSYPGTSAQSIRGVRSSYSQRTSPNFRASSSSLRLGHVAPSDDGLQLVTESYPRHPRPPSNIGWRNSDRNGRPRISNERYRLLSDEPGLHDRFSSEGFMVVDRSAFYGSRNMFDQHRDMRLDIDNMSYEELLALGERIGNVNTGLSEDLIAKCLTETIYCSSDQIQEEGSCVICLEEYNNMDDVGALKTCGHDYHVNCIKKWLSMKNSCPICKGSVLSDKMK</sequence>
<keyword evidence="12" id="KW-1185">Reference proteome</keyword>
<comment type="caution">
    <text evidence="11">The sequence shown here is derived from an EMBL/GenBank/DDBJ whole genome shotgun (WGS) entry which is preliminary data.</text>
</comment>
<organism evidence="11 12">
    <name type="scientific">Rhamnella rubrinervis</name>
    <dbReference type="NCBI Taxonomy" id="2594499"/>
    <lineage>
        <taxon>Eukaryota</taxon>
        <taxon>Viridiplantae</taxon>
        <taxon>Streptophyta</taxon>
        <taxon>Embryophyta</taxon>
        <taxon>Tracheophyta</taxon>
        <taxon>Spermatophyta</taxon>
        <taxon>Magnoliopsida</taxon>
        <taxon>eudicotyledons</taxon>
        <taxon>Gunneridae</taxon>
        <taxon>Pentapetalae</taxon>
        <taxon>rosids</taxon>
        <taxon>fabids</taxon>
        <taxon>Rosales</taxon>
        <taxon>Rhamnaceae</taxon>
        <taxon>rhamnoid group</taxon>
        <taxon>Rhamneae</taxon>
        <taxon>Rhamnella</taxon>
    </lineage>
</organism>
<dbReference type="AlphaFoldDB" id="A0A8K0GZG4"/>
<evidence type="ECO:0000256" key="8">
    <source>
        <dbReference type="PROSITE-ProRule" id="PRU00175"/>
    </source>
</evidence>
<dbReference type="CDD" id="cd16469">
    <property type="entry name" value="RING-H2_RNF24-like"/>
    <property type="match status" value="1"/>
</dbReference>
<dbReference type="Proteomes" id="UP000796880">
    <property type="component" value="Unassembled WGS sequence"/>
</dbReference>
<protein>
    <recommendedName>
        <fullName evidence="2">RING-type E3 ubiquitin transferase</fullName>
        <ecNumber evidence="2">2.3.2.27</ecNumber>
    </recommendedName>
</protein>
<dbReference type="EC" id="2.3.2.27" evidence="2"/>
<feature type="region of interest" description="Disordered" evidence="9">
    <location>
        <begin position="368"/>
        <end position="399"/>
    </location>
</feature>
<dbReference type="PANTHER" id="PTHR22937">
    <property type="entry name" value="E3 UBIQUITIN-PROTEIN LIGASE RNF165"/>
    <property type="match status" value="1"/>
</dbReference>
<evidence type="ECO:0000256" key="7">
    <source>
        <dbReference type="ARBA" id="ARBA00022833"/>
    </source>
</evidence>
<dbReference type="EMBL" id="VOIH02000007">
    <property type="protein sequence ID" value="KAF3442855.1"/>
    <property type="molecule type" value="Genomic_DNA"/>
</dbReference>
<evidence type="ECO:0000256" key="3">
    <source>
        <dbReference type="ARBA" id="ARBA00022679"/>
    </source>
</evidence>
<dbReference type="PANTHER" id="PTHR22937:SF174">
    <property type="entry name" value="RING-TYPE E3 UBIQUITIN TRANSFERASE"/>
    <property type="match status" value="1"/>
</dbReference>
<keyword evidence="5 8" id="KW-0863">Zinc-finger</keyword>
<dbReference type="GO" id="GO:0061630">
    <property type="term" value="F:ubiquitin protein ligase activity"/>
    <property type="evidence" value="ECO:0007669"/>
    <property type="project" value="UniProtKB-EC"/>
</dbReference>
<evidence type="ECO:0000313" key="12">
    <source>
        <dbReference type="Proteomes" id="UP000796880"/>
    </source>
</evidence>
<keyword evidence="7" id="KW-0862">Zinc</keyword>
<dbReference type="FunFam" id="3.30.40.10:FF:000538">
    <property type="entry name" value="E3 ubiquitin-protein ligase MBR2 isoform A"/>
    <property type="match status" value="1"/>
</dbReference>
<dbReference type="InterPro" id="IPR045191">
    <property type="entry name" value="MBR1/2-like"/>
</dbReference>
<dbReference type="SUPFAM" id="SSF57850">
    <property type="entry name" value="RING/U-box"/>
    <property type="match status" value="1"/>
</dbReference>
<evidence type="ECO:0000256" key="6">
    <source>
        <dbReference type="ARBA" id="ARBA00022786"/>
    </source>
</evidence>
<accession>A0A8K0GZG4</accession>
<proteinExistence type="predicted"/>
<dbReference type="Gene3D" id="3.30.40.10">
    <property type="entry name" value="Zinc/RING finger domain, C3HC4 (zinc finger)"/>
    <property type="match status" value="1"/>
</dbReference>
<feature type="compositionally biased region" description="Polar residues" evidence="9">
    <location>
        <begin position="452"/>
        <end position="470"/>
    </location>
</feature>
<evidence type="ECO:0000256" key="5">
    <source>
        <dbReference type="ARBA" id="ARBA00022771"/>
    </source>
</evidence>
<evidence type="ECO:0000313" key="11">
    <source>
        <dbReference type="EMBL" id="KAF3442855.1"/>
    </source>
</evidence>
<gene>
    <name evidence="11" type="ORF">FNV43_RR16773</name>
</gene>
<feature type="region of interest" description="Disordered" evidence="9">
    <location>
        <begin position="293"/>
        <end position="315"/>
    </location>
</feature>
<dbReference type="OrthoDB" id="8062037at2759"/>
<name>A0A8K0GZG4_9ROSA</name>
<keyword evidence="6" id="KW-0833">Ubl conjugation pathway</keyword>